<dbReference type="EMBL" id="CADCVQ010000139">
    <property type="protein sequence ID" value="CAA9519680.1"/>
    <property type="molecule type" value="Genomic_DNA"/>
</dbReference>
<dbReference type="AlphaFoldDB" id="A0A6J4TD67"/>
<protein>
    <submittedName>
        <fullName evidence="1">Uncharacterized protein</fullName>
    </submittedName>
</protein>
<evidence type="ECO:0000313" key="1">
    <source>
        <dbReference type="EMBL" id="CAA9519680.1"/>
    </source>
</evidence>
<accession>A0A6J4TD67</accession>
<gene>
    <name evidence="1" type="ORF">AVDCRST_MAG67-3307</name>
</gene>
<name>A0A6J4TD67_9ACTN</name>
<proteinExistence type="predicted"/>
<sequence length="40" mass="4447">MREHCNIWGTEALVDCPMSAFCPRPLIHFVRGAEGMNTVG</sequence>
<reference evidence="1" key="1">
    <citation type="submission" date="2020-02" db="EMBL/GenBank/DDBJ databases">
        <authorList>
            <person name="Meier V. D."/>
        </authorList>
    </citation>
    <scope>NUCLEOTIDE SEQUENCE</scope>
    <source>
        <strain evidence="1">AVDCRST_MAG67</strain>
    </source>
</reference>
<organism evidence="1">
    <name type="scientific">uncultured Solirubrobacteraceae bacterium</name>
    <dbReference type="NCBI Taxonomy" id="1162706"/>
    <lineage>
        <taxon>Bacteria</taxon>
        <taxon>Bacillati</taxon>
        <taxon>Actinomycetota</taxon>
        <taxon>Thermoleophilia</taxon>
        <taxon>Solirubrobacterales</taxon>
        <taxon>Solirubrobacteraceae</taxon>
        <taxon>environmental samples</taxon>
    </lineage>
</organism>